<evidence type="ECO:0000313" key="3">
    <source>
        <dbReference type="Proteomes" id="UP000499080"/>
    </source>
</evidence>
<sequence length="212" mass="23868">MQACLNSAFLWNGIQSLGLTTNIRVHLNGDLSSQQFADNLLKLRNDAITPNNQDGCIAMQSIGRIVKTQKELKGGVFPNVAQHFIVYSWMCQRVILFPRNEDASVMNKQLLQELPNSVHVYKSIDTRCRINDAFNYPIEFLNTLGPPGVHSHTLELRIGAPIILLRNLHPPSLCNETRLRIKKLMTNIIEAPIVTEYAAGEKVFIPRISIIP</sequence>
<dbReference type="EMBL" id="BGPR01001683">
    <property type="protein sequence ID" value="GBM59480.1"/>
    <property type="molecule type" value="Genomic_DNA"/>
</dbReference>
<evidence type="ECO:0000259" key="1">
    <source>
        <dbReference type="Pfam" id="PF21530"/>
    </source>
</evidence>
<organism evidence="2 3">
    <name type="scientific">Araneus ventricosus</name>
    <name type="common">Orbweaver spider</name>
    <name type="synonym">Epeira ventricosa</name>
    <dbReference type="NCBI Taxonomy" id="182803"/>
    <lineage>
        <taxon>Eukaryota</taxon>
        <taxon>Metazoa</taxon>
        <taxon>Ecdysozoa</taxon>
        <taxon>Arthropoda</taxon>
        <taxon>Chelicerata</taxon>
        <taxon>Arachnida</taxon>
        <taxon>Araneae</taxon>
        <taxon>Araneomorphae</taxon>
        <taxon>Entelegynae</taxon>
        <taxon>Araneoidea</taxon>
        <taxon>Araneidae</taxon>
        <taxon>Araneus</taxon>
    </lineage>
</organism>
<name>A0A4Y2H093_ARAVE</name>
<protein>
    <recommendedName>
        <fullName evidence="1">DNA helicase Pif1-like 2B domain-containing protein</fullName>
    </recommendedName>
</protein>
<comment type="caution">
    <text evidence="2">The sequence shown here is derived from an EMBL/GenBank/DDBJ whole genome shotgun (WGS) entry which is preliminary data.</text>
</comment>
<dbReference type="Pfam" id="PF21530">
    <property type="entry name" value="Pif1_2B_dom"/>
    <property type="match status" value="1"/>
</dbReference>
<proteinExistence type="predicted"/>
<dbReference type="Proteomes" id="UP000499080">
    <property type="component" value="Unassembled WGS sequence"/>
</dbReference>
<accession>A0A4Y2H093</accession>
<evidence type="ECO:0000313" key="2">
    <source>
        <dbReference type="EMBL" id="GBM59480.1"/>
    </source>
</evidence>
<feature type="domain" description="DNA helicase Pif1-like 2B" evidence="1">
    <location>
        <begin position="139"/>
        <end position="184"/>
    </location>
</feature>
<dbReference type="InterPro" id="IPR049163">
    <property type="entry name" value="Pif1-like_2B_dom"/>
</dbReference>
<dbReference type="AlphaFoldDB" id="A0A4Y2H093"/>
<dbReference type="SUPFAM" id="SSF52540">
    <property type="entry name" value="P-loop containing nucleoside triphosphate hydrolases"/>
    <property type="match status" value="1"/>
</dbReference>
<dbReference type="InterPro" id="IPR027417">
    <property type="entry name" value="P-loop_NTPase"/>
</dbReference>
<reference evidence="2 3" key="1">
    <citation type="journal article" date="2019" name="Sci. Rep.">
        <title>Orb-weaving spider Araneus ventricosus genome elucidates the spidroin gene catalogue.</title>
        <authorList>
            <person name="Kono N."/>
            <person name="Nakamura H."/>
            <person name="Ohtoshi R."/>
            <person name="Moran D.A.P."/>
            <person name="Shinohara A."/>
            <person name="Yoshida Y."/>
            <person name="Fujiwara M."/>
            <person name="Mori M."/>
            <person name="Tomita M."/>
            <person name="Arakawa K."/>
        </authorList>
    </citation>
    <scope>NUCLEOTIDE SEQUENCE [LARGE SCALE GENOMIC DNA]</scope>
</reference>
<keyword evidence="3" id="KW-1185">Reference proteome</keyword>
<gene>
    <name evidence="2" type="ORF">AVEN_131050_1</name>
</gene>
<dbReference type="OrthoDB" id="272985at2759"/>
<dbReference type="PANTHER" id="PTHR10492">
    <property type="match status" value="1"/>
</dbReference>